<dbReference type="InterPro" id="IPR023753">
    <property type="entry name" value="FAD/NAD-binding_dom"/>
</dbReference>
<gene>
    <name evidence="5" type="ORF">BCF74_10388</name>
</gene>
<reference evidence="5 6" key="1">
    <citation type="submission" date="2018-03" db="EMBL/GenBank/DDBJ databases">
        <title>Genomic Encyclopedia of Archaeal and Bacterial Type Strains, Phase II (KMG-II): from individual species to whole genera.</title>
        <authorList>
            <person name="Goeker M."/>
        </authorList>
    </citation>
    <scope>NUCLEOTIDE SEQUENCE [LARGE SCALE GENOMIC DNA]</scope>
    <source>
        <strain evidence="5 6">ATCC BAA-1496</strain>
    </source>
</reference>
<keyword evidence="2" id="KW-0560">Oxidoreductase</keyword>
<dbReference type="Proteomes" id="UP000237822">
    <property type="component" value="Unassembled WGS sequence"/>
</dbReference>
<dbReference type="Pfam" id="PF07992">
    <property type="entry name" value="Pyr_redox_2"/>
    <property type="match status" value="1"/>
</dbReference>
<feature type="domain" description="FAD/NAD(P)-binding" evidence="4">
    <location>
        <begin position="239"/>
        <end position="546"/>
    </location>
</feature>
<dbReference type="SUPFAM" id="SSF51905">
    <property type="entry name" value="FAD/NAD(P)-binding domain"/>
    <property type="match status" value="1"/>
</dbReference>
<proteinExistence type="predicted"/>
<comment type="caution">
    <text evidence="5">The sequence shown here is derived from an EMBL/GenBank/DDBJ whole genome shotgun (WGS) entry which is preliminary data.</text>
</comment>
<evidence type="ECO:0000256" key="3">
    <source>
        <dbReference type="ARBA" id="ARBA00048132"/>
    </source>
</evidence>
<comment type="catalytic activity">
    <reaction evidence="3">
        <text>[thioredoxin]-dithiol + NADP(+) = [thioredoxin]-disulfide + NADPH + H(+)</text>
        <dbReference type="Rhea" id="RHEA:20345"/>
        <dbReference type="Rhea" id="RHEA-COMP:10698"/>
        <dbReference type="Rhea" id="RHEA-COMP:10700"/>
        <dbReference type="ChEBI" id="CHEBI:15378"/>
        <dbReference type="ChEBI" id="CHEBI:29950"/>
        <dbReference type="ChEBI" id="CHEBI:50058"/>
        <dbReference type="ChEBI" id="CHEBI:57783"/>
        <dbReference type="ChEBI" id="CHEBI:58349"/>
        <dbReference type="EC" id="1.8.1.9"/>
    </reaction>
</comment>
<keyword evidence="1" id="KW-0285">Flavoprotein</keyword>
<keyword evidence="6" id="KW-1185">Reference proteome</keyword>
<dbReference type="PANTHER" id="PTHR48105">
    <property type="entry name" value="THIOREDOXIN REDUCTASE 1-RELATED-RELATED"/>
    <property type="match status" value="1"/>
</dbReference>
<dbReference type="PRINTS" id="PR00368">
    <property type="entry name" value="FADPNR"/>
</dbReference>
<evidence type="ECO:0000313" key="5">
    <source>
        <dbReference type="EMBL" id="PRY62881.1"/>
    </source>
</evidence>
<sequence>MNPPVTRPTPVILVLGGEYRQAMVDVLSQRYSADYEIVAPTTMEEALEVLIDLKSGRRPVALAACEFFEGGEKATHLLAKFQKFMPSARRLVYIPAERFRGSVAVMRESLAEGRLDLYLMLPQGPRDEEFHTAISETLSDWAQSVNLSEIDGTRIIADGPSPDLSRIRDFLDRMGMPNTVHTPDSPAGQEILAMAGPDAELPVLEAPGGELVVSRPSNADLGAALYGRPTDIGEDVVCDLVVVGAGPAGLGAAVYAASEGLDTLVIDQGPIGGQAGTSSMIRNYLGFPRGISGMRLAQRARSQAVRFGARFLAGQQVTGLRLGDGPGGSHLVELGDARVRGRAVLISTGVDYRRLGVDTLEDLVGRGVNYGAAASTSREVKHKDVYVVGGGNSAGQAAVHLSRFARSVTILVRRDGLGATMSSYLIREIEGNPRISVRPRTIVTDGGGEGRLEWLTLRDLDSDSEERVEAAGLYLLLGAAPTCDWLPREIARDDKGFVLSGADTPWQSWQGGRPPAPYATTVPGVFVAGDIRCGSMKRVASASGEGAGVVPLVHAFLAPDAP</sequence>
<dbReference type="PRINTS" id="PR00469">
    <property type="entry name" value="PNDRDTASEII"/>
</dbReference>
<accession>A0A2T0UY84</accession>
<dbReference type="AlphaFoldDB" id="A0A2T0UY84"/>
<dbReference type="EMBL" id="PVTI01000003">
    <property type="protein sequence ID" value="PRY62881.1"/>
    <property type="molecule type" value="Genomic_DNA"/>
</dbReference>
<dbReference type="Gene3D" id="3.50.50.60">
    <property type="entry name" value="FAD/NAD(P)-binding domain"/>
    <property type="match status" value="2"/>
</dbReference>
<evidence type="ECO:0000313" key="6">
    <source>
        <dbReference type="Proteomes" id="UP000237822"/>
    </source>
</evidence>
<dbReference type="InterPro" id="IPR036188">
    <property type="entry name" value="FAD/NAD-bd_sf"/>
</dbReference>
<dbReference type="GO" id="GO:0004791">
    <property type="term" value="F:thioredoxin-disulfide reductase (NADPH) activity"/>
    <property type="evidence" value="ECO:0007669"/>
    <property type="project" value="UniProtKB-EC"/>
</dbReference>
<dbReference type="InterPro" id="IPR050097">
    <property type="entry name" value="Ferredoxin-NADP_redctase_2"/>
</dbReference>
<evidence type="ECO:0000259" key="4">
    <source>
        <dbReference type="Pfam" id="PF07992"/>
    </source>
</evidence>
<organism evidence="5 6">
    <name type="scientific">Knoellia remsis</name>
    <dbReference type="NCBI Taxonomy" id="407159"/>
    <lineage>
        <taxon>Bacteria</taxon>
        <taxon>Bacillati</taxon>
        <taxon>Actinomycetota</taxon>
        <taxon>Actinomycetes</taxon>
        <taxon>Micrococcales</taxon>
        <taxon>Intrasporangiaceae</taxon>
        <taxon>Knoellia</taxon>
    </lineage>
</organism>
<evidence type="ECO:0000256" key="1">
    <source>
        <dbReference type="ARBA" id="ARBA00022630"/>
    </source>
</evidence>
<evidence type="ECO:0000256" key="2">
    <source>
        <dbReference type="ARBA" id="ARBA00023002"/>
    </source>
</evidence>
<dbReference type="RefSeq" id="WP_218279186.1">
    <property type="nucleotide sequence ID" value="NZ_PVTI01000003.1"/>
</dbReference>
<protein>
    <submittedName>
        <fullName evidence="5">Thioredoxin reductase (NADPH)</fullName>
    </submittedName>
</protein>
<name>A0A2T0UY84_9MICO</name>